<dbReference type="InterPro" id="IPR001387">
    <property type="entry name" value="Cro/C1-type_HTH"/>
</dbReference>
<dbReference type="EMBL" id="JACRTB010000008">
    <property type="protein sequence ID" value="MBC8576046.1"/>
    <property type="molecule type" value="Genomic_DNA"/>
</dbReference>
<name>A0ABR7NI20_9FIRM</name>
<dbReference type="Gene3D" id="1.10.260.40">
    <property type="entry name" value="lambda repressor-like DNA-binding domains"/>
    <property type="match status" value="1"/>
</dbReference>
<dbReference type="PANTHER" id="PTHR46558">
    <property type="entry name" value="TRACRIPTIONAL REGULATORY PROTEIN-RELATED-RELATED"/>
    <property type="match status" value="1"/>
</dbReference>
<keyword evidence="2" id="KW-0812">Transmembrane</keyword>
<evidence type="ECO:0000259" key="3">
    <source>
        <dbReference type="PROSITE" id="PS50943"/>
    </source>
</evidence>
<evidence type="ECO:0000256" key="2">
    <source>
        <dbReference type="SAM" id="Phobius"/>
    </source>
</evidence>
<proteinExistence type="predicted"/>
<dbReference type="RefSeq" id="WP_262399600.1">
    <property type="nucleotide sequence ID" value="NZ_JACRTB010000008.1"/>
</dbReference>
<dbReference type="CDD" id="cd00093">
    <property type="entry name" value="HTH_XRE"/>
    <property type="match status" value="1"/>
</dbReference>
<evidence type="ECO:0000313" key="5">
    <source>
        <dbReference type="Proteomes" id="UP000658131"/>
    </source>
</evidence>
<reference evidence="4 5" key="1">
    <citation type="submission" date="2020-08" db="EMBL/GenBank/DDBJ databases">
        <title>Genome public.</title>
        <authorList>
            <person name="Liu C."/>
            <person name="Sun Q."/>
        </authorList>
    </citation>
    <scope>NUCLEOTIDE SEQUENCE [LARGE SCALE GENOMIC DNA]</scope>
    <source>
        <strain evidence="4 5">BX1</strain>
    </source>
</reference>
<dbReference type="Pfam" id="PF01381">
    <property type="entry name" value="HTH_3"/>
    <property type="match status" value="1"/>
</dbReference>
<keyword evidence="2" id="KW-1133">Transmembrane helix</keyword>
<keyword evidence="1" id="KW-0238">DNA-binding</keyword>
<feature type="transmembrane region" description="Helical" evidence="2">
    <location>
        <begin position="114"/>
        <end position="132"/>
    </location>
</feature>
<feature type="domain" description="HTH cro/C1-type" evidence="3">
    <location>
        <begin position="7"/>
        <end position="61"/>
    </location>
</feature>
<dbReference type="InterPro" id="IPR010982">
    <property type="entry name" value="Lambda_DNA-bd_dom_sf"/>
</dbReference>
<protein>
    <submittedName>
        <fullName evidence="4">Helix-turn-helix transcriptional regulator</fullName>
    </submittedName>
</protein>
<sequence length="211" mass="24191">MKLSDKILTLRKRGGMSQEELAEKLNVSRQTVSRWELGSAQPDANNILQISKLFGVTADYLLNDDDSSDNDLPNVKKVREDHSRQILIYLVTLEVMVLIMQFMCVFILQNVFFGVMSFIPFVAAIGGFEYAFQKRVGNSSERVIHFRKNFYKISAWLGSYFPIRLLIMVCMSYYPRPYSALVLECVILTAYIAAALTIDLAVEKDYFIKKN</sequence>
<evidence type="ECO:0000256" key="1">
    <source>
        <dbReference type="ARBA" id="ARBA00023125"/>
    </source>
</evidence>
<comment type="caution">
    <text evidence="4">The sequence shown here is derived from an EMBL/GenBank/DDBJ whole genome shotgun (WGS) entry which is preliminary data.</text>
</comment>
<organism evidence="4 5">
    <name type="scientific">Yanshouia hominis</name>
    <dbReference type="NCBI Taxonomy" id="2763673"/>
    <lineage>
        <taxon>Bacteria</taxon>
        <taxon>Bacillati</taxon>
        <taxon>Bacillota</taxon>
        <taxon>Clostridia</taxon>
        <taxon>Eubacteriales</taxon>
        <taxon>Oscillospiraceae</taxon>
        <taxon>Yanshouia</taxon>
    </lineage>
</organism>
<keyword evidence="5" id="KW-1185">Reference proteome</keyword>
<dbReference type="Proteomes" id="UP000658131">
    <property type="component" value="Unassembled WGS sequence"/>
</dbReference>
<dbReference type="PANTHER" id="PTHR46558:SF13">
    <property type="entry name" value="HTH-TYPE TRANSCRIPTIONAL REGULATOR IMMR"/>
    <property type="match status" value="1"/>
</dbReference>
<evidence type="ECO:0000313" key="4">
    <source>
        <dbReference type="EMBL" id="MBC8576046.1"/>
    </source>
</evidence>
<feature type="transmembrane region" description="Helical" evidence="2">
    <location>
        <begin position="153"/>
        <end position="174"/>
    </location>
</feature>
<keyword evidence="2" id="KW-0472">Membrane</keyword>
<feature type="transmembrane region" description="Helical" evidence="2">
    <location>
        <begin position="180"/>
        <end position="202"/>
    </location>
</feature>
<feature type="transmembrane region" description="Helical" evidence="2">
    <location>
        <begin position="86"/>
        <end position="108"/>
    </location>
</feature>
<gene>
    <name evidence="4" type="ORF">H8717_06450</name>
</gene>
<dbReference type="SUPFAM" id="SSF47413">
    <property type="entry name" value="lambda repressor-like DNA-binding domains"/>
    <property type="match status" value="1"/>
</dbReference>
<dbReference type="PROSITE" id="PS50943">
    <property type="entry name" value="HTH_CROC1"/>
    <property type="match status" value="1"/>
</dbReference>
<dbReference type="SMART" id="SM00530">
    <property type="entry name" value="HTH_XRE"/>
    <property type="match status" value="1"/>
</dbReference>
<accession>A0ABR7NI20</accession>